<dbReference type="GO" id="GO:0003887">
    <property type="term" value="F:DNA-directed DNA polymerase activity"/>
    <property type="evidence" value="ECO:0007669"/>
    <property type="project" value="UniProtKB-KW"/>
</dbReference>
<comment type="catalytic activity">
    <reaction evidence="8">
        <text>DNA(n) + a 2'-deoxyribonucleoside 5'-triphosphate = DNA(n+1) + diphosphate</text>
        <dbReference type="Rhea" id="RHEA:22508"/>
        <dbReference type="Rhea" id="RHEA-COMP:17339"/>
        <dbReference type="Rhea" id="RHEA-COMP:17340"/>
        <dbReference type="ChEBI" id="CHEBI:33019"/>
        <dbReference type="ChEBI" id="CHEBI:61560"/>
        <dbReference type="ChEBI" id="CHEBI:173112"/>
        <dbReference type="EC" id="2.7.7.7"/>
    </reaction>
</comment>
<evidence type="ECO:0000256" key="3">
    <source>
        <dbReference type="ARBA" id="ARBA00022679"/>
    </source>
</evidence>
<feature type="domain" description="DNA-directed DNA polymerase family B mitochondria/virus" evidence="9">
    <location>
        <begin position="7"/>
        <end position="49"/>
    </location>
</feature>
<name>X1GV97_9ZZZZ</name>
<reference evidence="10" key="1">
    <citation type="journal article" date="2014" name="Front. Microbiol.">
        <title>High frequency of phylogenetically diverse reductive dehalogenase-homologous genes in deep subseafloor sedimentary metagenomes.</title>
        <authorList>
            <person name="Kawai M."/>
            <person name="Futagami T."/>
            <person name="Toyoda A."/>
            <person name="Takaki Y."/>
            <person name="Nishi S."/>
            <person name="Hori S."/>
            <person name="Arai W."/>
            <person name="Tsubouchi T."/>
            <person name="Morono Y."/>
            <person name="Uchiyama I."/>
            <person name="Ito T."/>
            <person name="Fujiyama A."/>
            <person name="Inagaki F."/>
            <person name="Takami H."/>
        </authorList>
    </citation>
    <scope>NUCLEOTIDE SEQUENCE</scope>
    <source>
        <strain evidence="10">Expedition CK06-06</strain>
    </source>
</reference>
<evidence type="ECO:0000256" key="7">
    <source>
        <dbReference type="ARBA" id="ARBA00023125"/>
    </source>
</evidence>
<dbReference type="InterPro" id="IPR004868">
    <property type="entry name" value="DNA-dir_DNA_pol_B_mt/vir"/>
</dbReference>
<evidence type="ECO:0000256" key="6">
    <source>
        <dbReference type="ARBA" id="ARBA00022932"/>
    </source>
</evidence>
<feature type="non-terminal residue" evidence="10">
    <location>
        <position position="258"/>
    </location>
</feature>
<dbReference type="GO" id="GO:0006260">
    <property type="term" value="P:DNA replication"/>
    <property type="evidence" value="ECO:0007669"/>
    <property type="project" value="UniProtKB-KW"/>
</dbReference>
<accession>X1GV97</accession>
<organism evidence="10">
    <name type="scientific">marine sediment metagenome</name>
    <dbReference type="NCBI Taxonomy" id="412755"/>
    <lineage>
        <taxon>unclassified sequences</taxon>
        <taxon>metagenomes</taxon>
        <taxon>ecological metagenomes</taxon>
    </lineage>
</organism>
<evidence type="ECO:0000256" key="4">
    <source>
        <dbReference type="ARBA" id="ARBA00022695"/>
    </source>
</evidence>
<keyword evidence="6" id="KW-0239">DNA-directed DNA polymerase</keyword>
<dbReference type="Pfam" id="PF03175">
    <property type="entry name" value="DNA_pol_B_2"/>
    <property type="match status" value="1"/>
</dbReference>
<evidence type="ECO:0000256" key="5">
    <source>
        <dbReference type="ARBA" id="ARBA00022705"/>
    </source>
</evidence>
<evidence type="ECO:0000259" key="9">
    <source>
        <dbReference type="Pfam" id="PF03175"/>
    </source>
</evidence>
<dbReference type="GO" id="GO:0000166">
    <property type="term" value="F:nucleotide binding"/>
    <property type="evidence" value="ECO:0007669"/>
    <property type="project" value="InterPro"/>
</dbReference>
<evidence type="ECO:0000313" key="10">
    <source>
        <dbReference type="EMBL" id="GAH61851.1"/>
    </source>
</evidence>
<gene>
    <name evidence="10" type="ORF">S03H2_53513</name>
</gene>
<proteinExistence type="inferred from homology"/>
<dbReference type="GO" id="GO:0003677">
    <property type="term" value="F:DNA binding"/>
    <property type="evidence" value="ECO:0007669"/>
    <property type="project" value="UniProtKB-KW"/>
</dbReference>
<dbReference type="EC" id="2.7.7.7" evidence="2"/>
<evidence type="ECO:0000256" key="1">
    <source>
        <dbReference type="ARBA" id="ARBA00005755"/>
    </source>
</evidence>
<evidence type="ECO:0000256" key="8">
    <source>
        <dbReference type="ARBA" id="ARBA00049244"/>
    </source>
</evidence>
<keyword evidence="5" id="KW-0235">DNA replication</keyword>
<protein>
    <recommendedName>
        <fullName evidence="2">DNA-directed DNA polymerase</fullName>
        <ecNumber evidence="2">2.7.7.7</ecNumber>
    </recommendedName>
</protein>
<dbReference type="InterPro" id="IPR043502">
    <property type="entry name" value="DNA/RNA_pol_sf"/>
</dbReference>
<comment type="similarity">
    <text evidence="1">Belongs to the DNA polymerase type-B family.</text>
</comment>
<dbReference type="Gene3D" id="3.90.1600.10">
    <property type="entry name" value="Palm domain of DNA polymerase"/>
    <property type="match status" value="1"/>
</dbReference>
<dbReference type="SUPFAM" id="SSF56672">
    <property type="entry name" value="DNA/RNA polymerases"/>
    <property type="match status" value="1"/>
</dbReference>
<comment type="caution">
    <text evidence="10">The sequence shown here is derived from an EMBL/GenBank/DDBJ whole genome shotgun (WGS) entry which is preliminary data.</text>
</comment>
<keyword evidence="3" id="KW-0808">Transferase</keyword>
<dbReference type="InterPro" id="IPR023211">
    <property type="entry name" value="DNA_pol_palm_dom_sf"/>
</dbReference>
<keyword evidence="7" id="KW-0238">DNA-binding</keyword>
<dbReference type="AlphaFoldDB" id="X1GV97"/>
<evidence type="ECO:0000256" key="2">
    <source>
        <dbReference type="ARBA" id="ARBA00012417"/>
    </source>
</evidence>
<sequence>ARYSHGPIFKEYVADLYAQKQRYRAEGNLVWTEVTKRLLNSLYGKLAQTAPYERLKEWVDDPALLRYEMLDPESGEMAMVTQVMGSRVVTTGRIEHRLAIPAIPAHVTDYARLYLANLIERVGWDRVLYCDTDSLIFRRSDLGRISALLDADRLGALSVDGEAASLTIHAPKDYQFGPKVTLKGVSKGSRRVGPDTYEVRLWPHLRTLMRDNYRRLLQETPLLVGDKGEMSETQRRGLYPVSRRLKRLARRYLKGTVA</sequence>
<keyword evidence="4" id="KW-0548">Nucleotidyltransferase</keyword>
<feature type="non-terminal residue" evidence="10">
    <location>
        <position position="1"/>
    </location>
</feature>
<dbReference type="EMBL" id="BARU01034063">
    <property type="protein sequence ID" value="GAH61851.1"/>
    <property type="molecule type" value="Genomic_DNA"/>
</dbReference>